<keyword evidence="2" id="KW-0614">Plasmid</keyword>
<proteinExistence type="predicted"/>
<keyword evidence="1" id="KW-0472">Membrane</keyword>
<dbReference type="KEGG" id="bcai:K788_0006097"/>
<sequence>MSTPNRANARRSLTLLETLGLIGIAAALCSALLRHFF</sequence>
<reference evidence="2 3" key="1">
    <citation type="journal article" date="2014" name="Genome Announc.">
        <title>Draft Genome Sequence of the Haloacid-Degrading Burkholderia caribensis Strain MBA4.</title>
        <authorList>
            <person name="Pan Y."/>
            <person name="Kong K.F."/>
            <person name="Tsang J.S."/>
        </authorList>
    </citation>
    <scope>NUCLEOTIDE SEQUENCE [LARGE SCALE GENOMIC DNA]</scope>
    <source>
        <strain evidence="2 3">MBA4</strain>
        <plasmid evidence="3">Plasmid</plasmid>
    </source>
</reference>
<evidence type="ECO:0000313" key="3">
    <source>
        <dbReference type="Proteomes" id="UP000019146"/>
    </source>
</evidence>
<geneLocation type="plasmid" evidence="3"/>
<protein>
    <submittedName>
        <fullName evidence="2">Uncharacterized protein</fullName>
    </submittedName>
</protein>
<dbReference type="Proteomes" id="UP000019146">
    <property type="component" value="Plasmid unnamed"/>
</dbReference>
<dbReference type="AlphaFoldDB" id="A0A0P0RQZ4"/>
<accession>A0A0P0RQZ4</accession>
<evidence type="ECO:0000256" key="1">
    <source>
        <dbReference type="SAM" id="Phobius"/>
    </source>
</evidence>
<organism evidence="2 3">
    <name type="scientific">Paraburkholderia caribensis MBA4</name>
    <dbReference type="NCBI Taxonomy" id="1323664"/>
    <lineage>
        <taxon>Bacteria</taxon>
        <taxon>Pseudomonadati</taxon>
        <taxon>Pseudomonadota</taxon>
        <taxon>Betaproteobacteria</taxon>
        <taxon>Burkholderiales</taxon>
        <taxon>Burkholderiaceae</taxon>
        <taxon>Paraburkholderia</taxon>
    </lineage>
</organism>
<name>A0A0P0RQZ4_9BURK</name>
<keyword evidence="1" id="KW-1133">Transmembrane helix</keyword>
<keyword evidence="1" id="KW-0812">Transmembrane</keyword>
<feature type="transmembrane region" description="Helical" evidence="1">
    <location>
        <begin position="12"/>
        <end position="33"/>
    </location>
</feature>
<dbReference type="EMBL" id="CP012748">
    <property type="protein sequence ID" value="ALL71495.1"/>
    <property type="molecule type" value="Genomic_DNA"/>
</dbReference>
<gene>
    <name evidence="2" type="ORF">K788_0006097</name>
</gene>
<evidence type="ECO:0000313" key="2">
    <source>
        <dbReference type="EMBL" id="ALL71495.1"/>
    </source>
</evidence>